<dbReference type="RefSeq" id="WP_186931389.1">
    <property type="nucleotide sequence ID" value="NZ_JACOOJ010000050.1"/>
</dbReference>
<gene>
    <name evidence="1" type="ORF">H8S65_18925</name>
</gene>
<dbReference type="Proteomes" id="UP000651475">
    <property type="component" value="Unassembled WGS sequence"/>
</dbReference>
<evidence type="ECO:0000313" key="1">
    <source>
        <dbReference type="EMBL" id="MBC5634821.1"/>
    </source>
</evidence>
<dbReference type="InterPro" id="IPR013783">
    <property type="entry name" value="Ig-like_fold"/>
</dbReference>
<keyword evidence="2" id="KW-1185">Reference proteome</keyword>
<dbReference type="InterPro" id="IPR008969">
    <property type="entry name" value="CarboxyPept-like_regulatory"/>
</dbReference>
<name>A0ABR7DTU3_9BACT</name>
<comment type="caution">
    <text evidence="1">The sequence shown here is derived from an EMBL/GenBank/DDBJ whole genome shotgun (WGS) entry which is preliminary data.</text>
</comment>
<evidence type="ECO:0000313" key="2">
    <source>
        <dbReference type="Proteomes" id="UP000651475"/>
    </source>
</evidence>
<dbReference type="Pfam" id="PF13715">
    <property type="entry name" value="CarbopepD_reg_2"/>
    <property type="match status" value="1"/>
</dbReference>
<organism evidence="1 2">
    <name type="scientific">Parabacteroides hominis</name>
    <dbReference type="NCBI Taxonomy" id="2763057"/>
    <lineage>
        <taxon>Bacteria</taxon>
        <taxon>Pseudomonadati</taxon>
        <taxon>Bacteroidota</taxon>
        <taxon>Bacteroidia</taxon>
        <taxon>Bacteroidales</taxon>
        <taxon>Tannerellaceae</taxon>
        <taxon>Parabacteroides</taxon>
    </lineage>
</organism>
<dbReference type="SUPFAM" id="SSF49464">
    <property type="entry name" value="Carboxypeptidase regulatory domain-like"/>
    <property type="match status" value="1"/>
</dbReference>
<keyword evidence="1" id="KW-0675">Receptor</keyword>
<dbReference type="Gene3D" id="2.60.40.10">
    <property type="entry name" value="Immunoglobulins"/>
    <property type="match status" value="1"/>
</dbReference>
<dbReference type="EMBL" id="JACOOJ010000050">
    <property type="protein sequence ID" value="MBC5634821.1"/>
    <property type="molecule type" value="Genomic_DNA"/>
</dbReference>
<proteinExistence type="predicted"/>
<dbReference type="SUPFAM" id="SSF56935">
    <property type="entry name" value="Porins"/>
    <property type="match status" value="1"/>
</dbReference>
<sequence length="774" mass="88449">MKRIGLLIVCLILSVGFVFAQKIKITGKVLDGSMDKAPFEFANVVLQTSDSVFVTGASTDAKGSFKLDNVQQGDYRLIISAIGYTDLVTDLAGLSKSVDLGELTLDEATQQLREVTVTAANIVNQADRKIVFPSQKQLEASTNGINLLQALMLPRIQVNPLSKSVDMAGGGTVQLCMNGVKVSAEDINALQPADILRIEYLEDPGLRYGNAEAVLNYITRRHETGGSVSLDMMNSPHIVFHNDAVSARLNHKKSEFSVSYRTSPRDFYDCWRSNEETFHFKDGTSLNRYEKGKPGHLQELNHGGSFTYNYQEPEKYQLNAKLGYWGYMQPHTDYRSDLYNVEYPDHVTDMQDYSDQSTHRPYLDLYYQHQLKNKQFLALNLVGTYIYTDSKRSYQERQDGDLLTDIFSGVRGNKYSVIGEGIYEKGFEKGRLSAGLKHTQAFSDNTYAGNLEYKTNMKQADTYLYSEFQGKWNRLNYTVGIGVSRSWLKQEGEEGYQTYTFRPRFSLRYAFTDHFYARLNGDLVNNPPALSELSAVEQMIDSMQIQRGNPALNPYNRFQTNLYMEYRKGKVSVGLSTTCQTNPKAIMESTFIEDGMFVHTYENQDGFRFFNSELNVRAGMLWDILQFSLSGGVNRFRSDGKDYNHTYTNWYYRAEVMAQYKYLTASFSIYNRRNRFWGESMSSGENLHMLSVMYKHKQIAVGVGMVNPFTDNYKRVNETWNKYVSSLKETYVNESSRAFFLTFAWNLQFGRKYQSGGKKIWNQDTDAGVMNTAK</sequence>
<protein>
    <submittedName>
        <fullName evidence="1">TonB-dependent receptor</fullName>
    </submittedName>
</protein>
<accession>A0ABR7DTU3</accession>
<reference evidence="1 2" key="1">
    <citation type="submission" date="2020-08" db="EMBL/GenBank/DDBJ databases">
        <title>Genome public.</title>
        <authorList>
            <person name="Liu C."/>
            <person name="Sun Q."/>
        </authorList>
    </citation>
    <scope>NUCLEOTIDE SEQUENCE [LARGE SCALE GENOMIC DNA]</scope>
    <source>
        <strain evidence="1 2">NSJ-79</strain>
    </source>
</reference>